<evidence type="ECO:0000313" key="4">
    <source>
        <dbReference type="Proteomes" id="UP000593910"/>
    </source>
</evidence>
<evidence type="ECO:0000313" key="3">
    <source>
        <dbReference type="EMBL" id="QOP41703.1"/>
    </source>
</evidence>
<keyword evidence="1" id="KW-0732">Signal</keyword>
<gene>
    <name evidence="3" type="ORF">FJR03_08125</name>
</gene>
<evidence type="ECO:0000259" key="2">
    <source>
        <dbReference type="Pfam" id="PF04264"/>
    </source>
</evidence>
<keyword evidence="4" id="KW-1185">Reference proteome</keyword>
<dbReference type="Proteomes" id="UP000593910">
    <property type="component" value="Chromosome"/>
</dbReference>
<name>A0A7M1AW73_9BACT</name>
<dbReference type="AlphaFoldDB" id="A0A7M1AW73"/>
<proteinExistence type="predicted"/>
<dbReference type="KEGG" id="smax:FJR03_08125"/>
<dbReference type="Pfam" id="PF04264">
    <property type="entry name" value="YceI"/>
    <property type="match status" value="1"/>
</dbReference>
<evidence type="ECO:0000256" key="1">
    <source>
        <dbReference type="SAM" id="SignalP"/>
    </source>
</evidence>
<reference evidence="3 4" key="1">
    <citation type="submission" date="2019-06" db="EMBL/GenBank/DDBJ databases">
        <title>Sulfurimonas gotlandica sp. nov., a chemoautotrophic and psychrotolerant epsilonproteobacterium isolated from a pelagic redoxcline, and an emended description of the genus Sulfurimonas.</title>
        <authorList>
            <person name="Wang S."/>
            <person name="Jiang L."/>
            <person name="Shao Z."/>
        </authorList>
    </citation>
    <scope>NUCLEOTIDE SEQUENCE [LARGE SCALE GENOMIC DNA]</scope>
    <source>
        <strain evidence="3 4">B2</strain>
    </source>
</reference>
<dbReference type="InterPro" id="IPR007372">
    <property type="entry name" value="Lipid/polyisoprenoid-bd_YceI"/>
</dbReference>
<accession>A0A7M1AW73</accession>
<dbReference type="SUPFAM" id="SSF101874">
    <property type="entry name" value="YceI-like"/>
    <property type="match status" value="1"/>
</dbReference>
<dbReference type="EMBL" id="CP041165">
    <property type="protein sequence ID" value="QOP41703.1"/>
    <property type="molecule type" value="Genomic_DNA"/>
</dbReference>
<sequence>MIQLLLCYNTPKILEKFMKKTLLILALGLSTSLFSATCKYNADSNTLQWTAFKTPAKVGVKGTFDNITLNSQPSSSQNELLLSSNVHIVTADVNSNNEGRDAKLVKSFFHVQGVKAIDAKVLKVNGKTADVEISMNGTKKVVPMSLTSTTESMKLNGTIDLGDFKMLPSLEAITKACYELHKGKTWQDVDLEFTINTNCK</sequence>
<feature type="signal peptide" evidence="1">
    <location>
        <begin position="1"/>
        <end position="35"/>
    </location>
</feature>
<dbReference type="Gene3D" id="2.40.128.110">
    <property type="entry name" value="Lipid/polyisoprenoid-binding, YceI-like"/>
    <property type="match status" value="1"/>
</dbReference>
<protein>
    <submittedName>
        <fullName evidence="3">YceI family protein</fullName>
    </submittedName>
</protein>
<feature type="domain" description="Lipid/polyisoprenoid-binding YceI-like" evidence="2">
    <location>
        <begin position="57"/>
        <end position="195"/>
    </location>
</feature>
<dbReference type="InterPro" id="IPR036761">
    <property type="entry name" value="TTHA0802/YceI-like_sf"/>
</dbReference>
<organism evidence="3 4">
    <name type="scientific">Sulfurimonas marina</name>
    <dbReference type="NCBI Taxonomy" id="2590551"/>
    <lineage>
        <taxon>Bacteria</taxon>
        <taxon>Pseudomonadati</taxon>
        <taxon>Campylobacterota</taxon>
        <taxon>Epsilonproteobacteria</taxon>
        <taxon>Campylobacterales</taxon>
        <taxon>Sulfurimonadaceae</taxon>
        <taxon>Sulfurimonas</taxon>
    </lineage>
</organism>
<feature type="chain" id="PRO_5032589159" evidence="1">
    <location>
        <begin position="36"/>
        <end position="200"/>
    </location>
</feature>